<dbReference type="Proteomes" id="UP001214553">
    <property type="component" value="Chromosome"/>
</dbReference>
<evidence type="ECO:0000313" key="6">
    <source>
        <dbReference type="EMBL" id="WEG08495.1"/>
    </source>
</evidence>
<dbReference type="EMBL" id="CP119108">
    <property type="protein sequence ID" value="WEG08495.1"/>
    <property type="molecule type" value="Genomic_DNA"/>
</dbReference>
<evidence type="ECO:0000256" key="2">
    <source>
        <dbReference type="ARBA" id="ARBA00022723"/>
    </source>
</evidence>
<keyword evidence="7" id="KW-1185">Reference proteome</keyword>
<dbReference type="PROSITE" id="PS00149">
    <property type="entry name" value="SULFATASE_2"/>
    <property type="match status" value="1"/>
</dbReference>
<evidence type="ECO:0000256" key="4">
    <source>
        <dbReference type="ARBA" id="ARBA00022837"/>
    </source>
</evidence>
<dbReference type="RefSeq" id="WP_275277823.1">
    <property type="nucleotide sequence ID" value="NZ_CP119108.1"/>
</dbReference>
<reference evidence="6 7" key="1">
    <citation type="submission" date="2023-03" db="EMBL/GenBank/DDBJ databases">
        <title>Genome sequence of Microbacterium sp. KACC 23027.</title>
        <authorList>
            <person name="Kim S."/>
            <person name="Heo J."/>
            <person name="Kwon S.-W."/>
        </authorList>
    </citation>
    <scope>NUCLEOTIDE SEQUENCE [LARGE SCALE GENOMIC DNA]</scope>
    <source>
        <strain evidence="6 7">KACC 23027</strain>
    </source>
</reference>
<organism evidence="6 7">
    <name type="scientific">Microbacterium horticulturae</name>
    <dbReference type="NCBI Taxonomy" id="3028316"/>
    <lineage>
        <taxon>Bacteria</taxon>
        <taxon>Bacillati</taxon>
        <taxon>Actinomycetota</taxon>
        <taxon>Actinomycetes</taxon>
        <taxon>Micrococcales</taxon>
        <taxon>Microbacteriaceae</taxon>
        <taxon>Microbacterium</taxon>
    </lineage>
</organism>
<dbReference type="PANTHER" id="PTHR42693">
    <property type="entry name" value="ARYLSULFATASE FAMILY MEMBER"/>
    <property type="match status" value="1"/>
</dbReference>
<protein>
    <submittedName>
        <fullName evidence="6">Arylsulfatase</fullName>
    </submittedName>
</protein>
<name>A0ABY8BX72_9MICO</name>
<evidence type="ECO:0000259" key="5">
    <source>
        <dbReference type="Pfam" id="PF00884"/>
    </source>
</evidence>
<dbReference type="Gene3D" id="3.30.1120.10">
    <property type="match status" value="1"/>
</dbReference>
<proteinExistence type="inferred from homology"/>
<dbReference type="InterPro" id="IPR024607">
    <property type="entry name" value="Sulfatase_CS"/>
</dbReference>
<evidence type="ECO:0000256" key="3">
    <source>
        <dbReference type="ARBA" id="ARBA00022801"/>
    </source>
</evidence>
<evidence type="ECO:0000313" key="7">
    <source>
        <dbReference type="Proteomes" id="UP001214553"/>
    </source>
</evidence>
<sequence>MTEQGQTEVPSFARGYEHFEGQIGRTYSQSRPWWPTEPESPAGAPNVIVMLVDDMGYADIGPFGAEIDTPNLDRLAAGGMRLTNYHTTPVCSPARAALLTGINSHRAGFSTVAGFDPGFPGATFEIADDVVTLPETLRGAGYATFMVGKWHLSRGSATNDGAAKKSWPLQRGFDRYYGCLEGFTPFMAPNRLVRDNSPVEVERYPDDYYLTDDLTDEAIGMIRGLRAHDARKPFFLYFAHHAMHAPFAAKPDDIAKYRGRYDEGWDAVRQQRFARQQELGVVDEGVRLPDRNNEGPALDVPPWDDVPADEQEKTARIMEVYAAMVDNLDQNLGRLLQTLEDYGELDNTIIVFTSDNGGANDGGRLGTRSYLANFLGFMSGIPDDWNRDSDLDLDLIGGPQTMLQYPRGWAMASNTPFRLYKGSTFAGGVRTPMIVHWPAGLDRDAADDGFRRQYAFVSDVAPTILEAVGVAASRERNGRAAQQMDGQSFLPLLADAAHPGVRFEQYTEWNGNRGMYRNGWKALTLHRPGAPFEPGEWQLYDTRVDPTEIDDVAASHPDLLHELADAWEREAWRNTVFPLEDASGILTHVHRPATDAFADPVRLFPGTPQLERERSAALINERSFEVVAELDAAEGDEGVLFAHGDQNGGYVVYVEDGRVHFDYNEYGILHQARGSRLEPGEHRVQLTASWLPGLRWDFALSIDGDECARVDGVQMMVGLAPYTGIDVGIDRGGPVSWPMHVAHGAYRFTGALRHVTFTPGEVADYNRDEYFRAWRDAAAVFD</sequence>
<dbReference type="InterPro" id="IPR050738">
    <property type="entry name" value="Sulfatase"/>
</dbReference>
<dbReference type="InterPro" id="IPR000917">
    <property type="entry name" value="Sulfatase_N"/>
</dbReference>
<keyword evidence="3" id="KW-0378">Hydrolase</keyword>
<gene>
    <name evidence="6" type="ORF">PU630_14800</name>
</gene>
<dbReference type="Pfam" id="PF00884">
    <property type="entry name" value="Sulfatase"/>
    <property type="match status" value="1"/>
</dbReference>
<dbReference type="SUPFAM" id="SSF53649">
    <property type="entry name" value="Alkaline phosphatase-like"/>
    <property type="match status" value="1"/>
</dbReference>
<dbReference type="InterPro" id="IPR017850">
    <property type="entry name" value="Alkaline_phosphatase_core_sf"/>
</dbReference>
<dbReference type="PROSITE" id="PS00523">
    <property type="entry name" value="SULFATASE_1"/>
    <property type="match status" value="1"/>
</dbReference>
<keyword evidence="2" id="KW-0479">Metal-binding</keyword>
<evidence type="ECO:0000256" key="1">
    <source>
        <dbReference type="ARBA" id="ARBA00008779"/>
    </source>
</evidence>
<dbReference type="Gene3D" id="3.40.720.10">
    <property type="entry name" value="Alkaline Phosphatase, subunit A"/>
    <property type="match status" value="1"/>
</dbReference>
<dbReference type="CDD" id="cd16025">
    <property type="entry name" value="PAS_like"/>
    <property type="match status" value="1"/>
</dbReference>
<dbReference type="PANTHER" id="PTHR42693:SF33">
    <property type="entry name" value="ARYLSULFATASE"/>
    <property type="match status" value="1"/>
</dbReference>
<comment type="similarity">
    <text evidence="1">Belongs to the sulfatase family.</text>
</comment>
<feature type="domain" description="Sulfatase N-terminal" evidence="5">
    <location>
        <begin position="45"/>
        <end position="470"/>
    </location>
</feature>
<keyword evidence="4" id="KW-0106">Calcium</keyword>
<accession>A0ABY8BX72</accession>